<keyword evidence="1" id="KW-1133">Transmembrane helix</keyword>
<name>A0A2S7KKN8_9FLAO</name>
<dbReference type="OrthoDB" id="1201528at2"/>
<dbReference type="AlphaFoldDB" id="A0A2S7KKN8"/>
<evidence type="ECO:0000313" key="2">
    <source>
        <dbReference type="EMBL" id="PQB03160.1"/>
    </source>
</evidence>
<accession>A0A2S7KKN8</accession>
<evidence type="ECO:0000313" key="3">
    <source>
        <dbReference type="Proteomes" id="UP000239522"/>
    </source>
</evidence>
<organism evidence="2 3">
    <name type="scientific">Polaribacter filamentus</name>
    <dbReference type="NCBI Taxonomy" id="53483"/>
    <lineage>
        <taxon>Bacteria</taxon>
        <taxon>Pseudomonadati</taxon>
        <taxon>Bacteroidota</taxon>
        <taxon>Flavobacteriia</taxon>
        <taxon>Flavobacteriales</taxon>
        <taxon>Flavobacteriaceae</taxon>
    </lineage>
</organism>
<gene>
    <name evidence="2" type="ORF">BST83_17745</name>
</gene>
<evidence type="ECO:0000256" key="1">
    <source>
        <dbReference type="SAM" id="Phobius"/>
    </source>
</evidence>
<reference evidence="2 3" key="1">
    <citation type="submission" date="2016-11" db="EMBL/GenBank/DDBJ databases">
        <title>Trade-off between light-utilization and light-protection in marine flavobacteria.</title>
        <authorList>
            <person name="Kumagai Y."/>
        </authorList>
    </citation>
    <scope>NUCLEOTIDE SEQUENCE [LARGE SCALE GENOMIC DNA]</scope>
    <source>
        <strain evidence="2 3">ATCC 700397</strain>
    </source>
</reference>
<comment type="caution">
    <text evidence="2">The sequence shown here is derived from an EMBL/GenBank/DDBJ whole genome shotgun (WGS) entry which is preliminary data.</text>
</comment>
<dbReference type="Proteomes" id="UP000239522">
    <property type="component" value="Unassembled WGS sequence"/>
</dbReference>
<keyword evidence="3" id="KW-1185">Reference proteome</keyword>
<keyword evidence="1" id="KW-0812">Transmembrane</keyword>
<protein>
    <submittedName>
        <fullName evidence="2">Uncharacterized protein</fullName>
    </submittedName>
</protein>
<dbReference type="EMBL" id="MQUA01000014">
    <property type="protein sequence ID" value="PQB03160.1"/>
    <property type="molecule type" value="Genomic_DNA"/>
</dbReference>
<keyword evidence="1" id="KW-0472">Membrane</keyword>
<feature type="transmembrane region" description="Helical" evidence="1">
    <location>
        <begin position="75"/>
        <end position="93"/>
    </location>
</feature>
<dbReference type="RefSeq" id="WP_104811097.1">
    <property type="nucleotide sequence ID" value="NZ_MQUA01000014.1"/>
</dbReference>
<sequence>MKEETIKNLIEKYKKGETSLSEEKELFNSVNETRSEIANLSQFIKNNQIKTPENLNEELWESFDEKSVKNNKFRIGIYSAAASILLIFSLYFWNFEPNKMTYNEKLALLNEAKSMFADESLKEINHTIILETDLVIVYTSNK</sequence>
<proteinExistence type="predicted"/>